<feature type="transmembrane region" description="Helical" evidence="1">
    <location>
        <begin position="94"/>
        <end position="111"/>
    </location>
</feature>
<evidence type="ECO:0000313" key="2">
    <source>
        <dbReference type="EMBL" id="QDA61028.1"/>
    </source>
</evidence>
<evidence type="ECO:0000256" key="1">
    <source>
        <dbReference type="SAM" id="Phobius"/>
    </source>
</evidence>
<dbReference type="Proteomes" id="UP000305398">
    <property type="component" value="Chromosome"/>
</dbReference>
<sequence>MAKLLTLGVIKAVHTLIWLFFNAVIFYLLYAAVSGQIGVWVWLGYGLIALEGLTLLAFNFFCPLTLMARRYSDSAADNFDIYLPNWLAKNTKRIYTSLVLISALLTVYQLLKP</sequence>
<dbReference type="AlphaFoldDB" id="A0A5B8A160"/>
<name>A0A5B8A160_9BACT</name>
<reference evidence="2 3" key="1">
    <citation type="submission" date="2019-06" db="EMBL/GenBank/DDBJ databases">
        <authorList>
            <person name="Srinivasan S."/>
        </authorList>
    </citation>
    <scope>NUCLEOTIDE SEQUENCE [LARGE SCALE GENOMIC DNA]</scope>
    <source>
        <strain evidence="2 3">17J68-5</strain>
    </source>
</reference>
<keyword evidence="1" id="KW-0812">Transmembrane</keyword>
<evidence type="ECO:0000313" key="3">
    <source>
        <dbReference type="Proteomes" id="UP000305398"/>
    </source>
</evidence>
<proteinExistence type="predicted"/>
<dbReference type="EMBL" id="CP040896">
    <property type="protein sequence ID" value="QDA61028.1"/>
    <property type="molecule type" value="Genomic_DNA"/>
</dbReference>
<dbReference type="KEGG" id="hyj:FHG12_13355"/>
<feature type="transmembrane region" description="Helical" evidence="1">
    <location>
        <begin position="12"/>
        <end position="33"/>
    </location>
</feature>
<keyword evidence="1" id="KW-1133">Transmembrane helix</keyword>
<keyword evidence="3" id="KW-1185">Reference proteome</keyword>
<organism evidence="2 3">
    <name type="scientific">Hymenobacter jejuensis</name>
    <dbReference type="NCBI Taxonomy" id="2502781"/>
    <lineage>
        <taxon>Bacteria</taxon>
        <taxon>Pseudomonadati</taxon>
        <taxon>Bacteroidota</taxon>
        <taxon>Cytophagia</taxon>
        <taxon>Cytophagales</taxon>
        <taxon>Hymenobacteraceae</taxon>
        <taxon>Hymenobacter</taxon>
    </lineage>
</organism>
<evidence type="ECO:0008006" key="4">
    <source>
        <dbReference type="Google" id="ProtNLM"/>
    </source>
</evidence>
<protein>
    <recommendedName>
        <fullName evidence="4">DUF2784 domain-containing protein</fullName>
    </recommendedName>
</protein>
<gene>
    <name evidence="2" type="ORF">FHG12_13355</name>
</gene>
<dbReference type="RefSeq" id="WP_139516202.1">
    <property type="nucleotide sequence ID" value="NZ_CP040896.1"/>
</dbReference>
<feature type="transmembrane region" description="Helical" evidence="1">
    <location>
        <begin position="39"/>
        <end position="62"/>
    </location>
</feature>
<accession>A0A5B8A160</accession>
<dbReference type="OrthoDB" id="573857at2"/>
<keyword evidence="1" id="KW-0472">Membrane</keyword>